<dbReference type="GO" id="GO:0015562">
    <property type="term" value="F:efflux transmembrane transporter activity"/>
    <property type="evidence" value="ECO:0007669"/>
    <property type="project" value="InterPro"/>
</dbReference>
<dbReference type="EMBL" id="JACCHS010000034">
    <property type="protein sequence ID" value="NYT46738.1"/>
    <property type="molecule type" value="Genomic_DNA"/>
</dbReference>
<dbReference type="SUPFAM" id="SSF56954">
    <property type="entry name" value="Outer membrane efflux proteins (OEP)"/>
    <property type="match status" value="1"/>
</dbReference>
<dbReference type="GO" id="GO:1990281">
    <property type="term" value="C:efflux pump complex"/>
    <property type="evidence" value="ECO:0007669"/>
    <property type="project" value="TreeGrafter"/>
</dbReference>
<dbReference type="GO" id="GO:0015288">
    <property type="term" value="F:porin activity"/>
    <property type="evidence" value="ECO:0007669"/>
    <property type="project" value="TreeGrafter"/>
</dbReference>
<dbReference type="Proteomes" id="UP000537890">
    <property type="component" value="Unassembled WGS sequence"/>
</dbReference>
<evidence type="ECO:0000313" key="9">
    <source>
        <dbReference type="Proteomes" id="UP000537890"/>
    </source>
</evidence>
<dbReference type="PANTHER" id="PTHR30026">
    <property type="entry name" value="OUTER MEMBRANE PROTEIN TOLC"/>
    <property type="match status" value="1"/>
</dbReference>
<keyword evidence="4" id="KW-1134">Transmembrane beta strand</keyword>
<dbReference type="Pfam" id="PF02321">
    <property type="entry name" value="OEP"/>
    <property type="match status" value="1"/>
</dbReference>
<dbReference type="InterPro" id="IPR051906">
    <property type="entry name" value="TolC-like"/>
</dbReference>
<accession>A0A7Z0MNC0</accession>
<protein>
    <submittedName>
        <fullName evidence="8">TolC family protein</fullName>
    </submittedName>
</protein>
<sequence>MLFMFKQWIADIIIRMYQTTRLMALVIFLLQSPNSLANESILVYSGDSIHPSQLLADILKANPQMEVVQAVWEASTARAAPQSAWADPQFRYTMAPLTIGSNESSYGQRFELSQHIYWPGKLRLRGEVAEHQANAQYENIAAVQLVLTTTAKSLFADWYYIHQAIKINNINQGLFDEFRKNAVTRYGTGLASKQDALRADVERNLLKHQAIVLHREQQTILARMNTLLNRSPEAAIPPPHSLAEIKFLPELKSLRAKALQSRPELKAMLATIDANETQVELAELEYYPDFNVSAGYNSLWDNEDKRFTIGVGFNLPLGQGKREAREQEARAKMKQARWQKSELEARIKEELHIAYARVEESLHVLSLWGSN</sequence>
<gene>
    <name evidence="8" type="ORF">H0A75_02875</name>
</gene>
<dbReference type="AlphaFoldDB" id="A0A7Z0MNC0"/>
<keyword evidence="5" id="KW-0812">Transmembrane</keyword>
<comment type="subcellular location">
    <subcellularLocation>
        <location evidence="1">Cell outer membrane</location>
    </subcellularLocation>
</comment>
<dbReference type="InterPro" id="IPR003423">
    <property type="entry name" value="OMP_efflux"/>
</dbReference>
<keyword evidence="3" id="KW-0813">Transport</keyword>
<evidence type="ECO:0000256" key="4">
    <source>
        <dbReference type="ARBA" id="ARBA00022452"/>
    </source>
</evidence>
<keyword evidence="7" id="KW-0998">Cell outer membrane</keyword>
<dbReference type="GO" id="GO:0009279">
    <property type="term" value="C:cell outer membrane"/>
    <property type="evidence" value="ECO:0007669"/>
    <property type="project" value="UniProtKB-SubCell"/>
</dbReference>
<keyword evidence="6" id="KW-0472">Membrane</keyword>
<dbReference type="PANTHER" id="PTHR30026:SF20">
    <property type="entry name" value="OUTER MEMBRANE PROTEIN TOLC"/>
    <property type="match status" value="1"/>
</dbReference>
<evidence type="ECO:0000256" key="5">
    <source>
        <dbReference type="ARBA" id="ARBA00022692"/>
    </source>
</evidence>
<evidence type="ECO:0000256" key="6">
    <source>
        <dbReference type="ARBA" id="ARBA00023136"/>
    </source>
</evidence>
<proteinExistence type="inferred from homology"/>
<evidence type="ECO:0000256" key="2">
    <source>
        <dbReference type="ARBA" id="ARBA00007613"/>
    </source>
</evidence>
<evidence type="ECO:0000256" key="1">
    <source>
        <dbReference type="ARBA" id="ARBA00004442"/>
    </source>
</evidence>
<comment type="similarity">
    <text evidence="2">Belongs to the outer membrane factor (OMF) (TC 1.B.17) family.</text>
</comment>
<comment type="caution">
    <text evidence="8">The sequence shown here is derived from an EMBL/GenBank/DDBJ whole genome shotgun (WGS) entry which is preliminary data.</text>
</comment>
<evidence type="ECO:0000313" key="8">
    <source>
        <dbReference type="EMBL" id="NYT46738.1"/>
    </source>
</evidence>
<name>A0A7Z0MNC0_9GAMM</name>
<dbReference type="Gene3D" id="1.20.1600.10">
    <property type="entry name" value="Outer membrane efflux proteins (OEP)"/>
    <property type="match status" value="1"/>
</dbReference>
<evidence type="ECO:0000256" key="7">
    <source>
        <dbReference type="ARBA" id="ARBA00023237"/>
    </source>
</evidence>
<organism evidence="8 9">
    <name type="scientific">Candidatus Methanofishera endochildressiae</name>
    <dbReference type="NCBI Taxonomy" id="2738884"/>
    <lineage>
        <taxon>Bacteria</taxon>
        <taxon>Pseudomonadati</taxon>
        <taxon>Pseudomonadota</taxon>
        <taxon>Gammaproteobacteria</taxon>
        <taxon>Candidatus Methanofishera</taxon>
    </lineage>
</organism>
<reference evidence="8 9" key="1">
    <citation type="submission" date="2020-05" db="EMBL/GenBank/DDBJ databases">
        <title>Horizontal transmission and recombination maintain forever young bacterial symbiont genomes.</title>
        <authorList>
            <person name="Russell S.L."/>
            <person name="Pepper-Tunick E."/>
            <person name="Svedberg J."/>
            <person name="Byrne A."/>
            <person name="Ruelas Castillo J."/>
            <person name="Vollmers C."/>
            <person name="Beinart R.A."/>
            <person name="Corbett-Detig R."/>
        </authorList>
    </citation>
    <scope>NUCLEOTIDE SEQUENCE [LARGE SCALE GENOMIC DNA]</scope>
    <source>
        <strain evidence="8">4727-3</strain>
    </source>
</reference>
<evidence type="ECO:0000256" key="3">
    <source>
        <dbReference type="ARBA" id="ARBA00022448"/>
    </source>
</evidence>